<gene>
    <name evidence="1" type="ORF">TM35_000911040</name>
</gene>
<evidence type="ECO:0000313" key="1">
    <source>
        <dbReference type="EMBL" id="ORC82373.1"/>
    </source>
</evidence>
<keyword evidence="2" id="KW-1185">Reference proteome</keyword>
<proteinExistence type="predicted"/>
<dbReference type="CDD" id="cd22997">
    <property type="entry name" value="GT_LH"/>
    <property type="match status" value="1"/>
</dbReference>
<name>A0A1X0NEW3_9TRYP</name>
<comment type="caution">
    <text evidence="1">The sequence shown here is derived from an EMBL/GenBank/DDBJ whole genome shotgun (WGS) entry which is preliminary data.</text>
</comment>
<dbReference type="RefSeq" id="XP_028877217.1">
    <property type="nucleotide sequence ID" value="XM_029031492.1"/>
</dbReference>
<dbReference type="Proteomes" id="UP000192257">
    <property type="component" value="Unassembled WGS sequence"/>
</dbReference>
<dbReference type="PANTHER" id="PTHR36587:SF2">
    <property type="entry name" value="EXPRESSION SITE-ASSOCIATED GENE 3 (ESAG3)-LIKE PROTEIN"/>
    <property type="match status" value="1"/>
</dbReference>
<dbReference type="PANTHER" id="PTHR36587">
    <property type="entry name" value="EXPRESSION SITE-ASSOCIATED GENE 3 (ESAG3)-LIKE PROTEIN"/>
    <property type="match status" value="1"/>
</dbReference>
<accession>A0A1X0NEW3</accession>
<dbReference type="VEuPathDB" id="TriTrypDB:TM35_000911040"/>
<protein>
    <submittedName>
        <fullName evidence="1">Expression site-associated gene (ESAG-like) protein</fullName>
    </submittedName>
</protein>
<dbReference type="AlphaFoldDB" id="A0A1X0NEW3"/>
<reference evidence="1 2" key="1">
    <citation type="submission" date="2017-03" db="EMBL/GenBank/DDBJ databases">
        <title>An alternative strategy for trypanosome survival in the mammalian bloodstream revealed through genome and transcriptome analysis of the ubiquitous bovine parasite Trypanosoma (Megatrypanum) theileri.</title>
        <authorList>
            <person name="Kelly S."/>
            <person name="Ivens A."/>
            <person name="Mott A."/>
            <person name="O'Neill E."/>
            <person name="Emms D."/>
            <person name="Macleod O."/>
            <person name="Voorheis P."/>
            <person name="Matthews J."/>
            <person name="Matthews K."/>
            <person name="Carrington M."/>
        </authorList>
    </citation>
    <scope>NUCLEOTIDE SEQUENCE [LARGE SCALE GENOMIC DNA]</scope>
    <source>
        <strain evidence="1">Edinburgh</strain>
    </source>
</reference>
<dbReference type="OrthoDB" id="271034at2759"/>
<sequence>MNVTNPAEPVRQGSTPRVVFLVVQTKISPGWCRMQLSSIMSKVSVVTIGVGMNYTHTKRPQWLLEYINQEGLRDHDVVVVFDGGDTFFTGVSRVQRAVDYFMARTAPTAAKFDATAVQNGNATAPLLFASDSLCFTPQLEFVVTEGPRDYIEKCHWFYKSMFAVAGSIPGQRLVRLKGVKYRYLNAGGFVGRVWALRTAFAVYARVAAMHRNWTCDQSIWSLLHVLSLWQKPDLPQHLRLPYGILSLDYDHEFFCNARYKHPAFSAIHHFPGSMLTWRRILPRYLRRTTWFYELQQKPRLLEETKRLLRCAKLVKVRGADGLTRTHHYGRVCSIGDALSATWLMSPLEKY</sequence>
<dbReference type="EMBL" id="NBCO01000091">
    <property type="protein sequence ID" value="ORC82373.1"/>
    <property type="molecule type" value="Genomic_DNA"/>
</dbReference>
<dbReference type="GeneID" id="39991272"/>
<organism evidence="1 2">
    <name type="scientific">Trypanosoma theileri</name>
    <dbReference type="NCBI Taxonomy" id="67003"/>
    <lineage>
        <taxon>Eukaryota</taxon>
        <taxon>Discoba</taxon>
        <taxon>Euglenozoa</taxon>
        <taxon>Kinetoplastea</taxon>
        <taxon>Metakinetoplastina</taxon>
        <taxon>Trypanosomatida</taxon>
        <taxon>Trypanosomatidae</taxon>
        <taxon>Trypanosoma</taxon>
    </lineage>
</organism>
<evidence type="ECO:0000313" key="2">
    <source>
        <dbReference type="Proteomes" id="UP000192257"/>
    </source>
</evidence>